<keyword evidence="6 8" id="KW-1133">Transmembrane helix</keyword>
<feature type="transmembrane region" description="Helical" evidence="8">
    <location>
        <begin position="270"/>
        <end position="286"/>
    </location>
</feature>
<dbReference type="RefSeq" id="WP_356710367.1">
    <property type="nucleotide sequence ID" value="NZ_JBEXIP010000014.1"/>
</dbReference>
<dbReference type="InterPro" id="IPR050297">
    <property type="entry name" value="LipidA_mod_glycosyltrf_83"/>
</dbReference>
<feature type="transmembrane region" description="Helical" evidence="8">
    <location>
        <begin position="79"/>
        <end position="96"/>
    </location>
</feature>
<evidence type="ECO:0000256" key="2">
    <source>
        <dbReference type="ARBA" id="ARBA00022475"/>
    </source>
</evidence>
<feature type="transmembrane region" description="Helical" evidence="8">
    <location>
        <begin position="306"/>
        <end position="325"/>
    </location>
</feature>
<sequence>MWRDESVTYQVARRSLSEIWHLLGNADAVHGLYYFLMHALFAVGGDSLVTLRLPSVLATSVSAFLVAATGNRLVGPRTGLIGGLAFALLPMVQMYAQEGRSYAMVCALIALSTYLLVGAVDHPSRRRWTAYALTVVVAGWLHEFAVLALPAHGLTLYLWRLPRASMRSWAVAAGLSVVAVAPLALRSTGQSGQVSWIGWPHPGEWLVIAAVTLVGVLCAGYATKQAEPATGTRARAGVLRLVRLALPLLIAPTATLLLASLHDPMYLDRYVLYSQLALALLIGAAVDRLWDAAGRTVRPAVSRSRAVLFGAAAAGVVVALLPVTLQMRTPDSRKDDVTAIAAQVRTMASDDAGVLFMPARRREWALSYPDDFRGLTDLALRRGPRAGNTLEGTEFSADRIRVRLRAFDRIVALTDPPGQPEDAFPEEAVKRDVLRQEFVVCRRVLVKGGQVTLYARPGRC</sequence>
<keyword evidence="3 10" id="KW-0328">Glycosyltransferase</keyword>
<feature type="transmembrane region" description="Helical" evidence="8">
    <location>
        <begin position="169"/>
        <end position="185"/>
    </location>
</feature>
<keyword evidence="2" id="KW-1003">Cell membrane</keyword>
<dbReference type="InterPro" id="IPR038731">
    <property type="entry name" value="RgtA/B/C-like"/>
</dbReference>
<dbReference type="PANTHER" id="PTHR33908:SF3">
    <property type="entry name" value="UNDECAPRENYL PHOSPHATE-ALPHA-4-AMINO-4-DEOXY-L-ARABINOSE ARABINOSYL TRANSFERASE"/>
    <property type="match status" value="1"/>
</dbReference>
<evidence type="ECO:0000256" key="1">
    <source>
        <dbReference type="ARBA" id="ARBA00004651"/>
    </source>
</evidence>
<accession>A0ABV2UAR0</accession>
<organism evidence="10 11">
    <name type="scientific">Streptomyces sp. 900116325</name>
    <dbReference type="NCBI Taxonomy" id="3154295"/>
    <lineage>
        <taxon>Bacteria</taxon>
        <taxon>Bacillati</taxon>
        <taxon>Actinomycetota</taxon>
        <taxon>Actinomycetes</taxon>
        <taxon>Kitasatosporales</taxon>
        <taxon>Streptomycetaceae</taxon>
        <taxon>Streptomyces</taxon>
    </lineage>
</organism>
<gene>
    <name evidence="10" type="ORF">ABZV61_19525</name>
</gene>
<dbReference type="EMBL" id="JBEXIP010000014">
    <property type="protein sequence ID" value="MET8434947.1"/>
    <property type="molecule type" value="Genomic_DNA"/>
</dbReference>
<keyword evidence="4 10" id="KW-0808">Transferase</keyword>
<keyword evidence="5 8" id="KW-0812">Transmembrane</keyword>
<keyword evidence="7 8" id="KW-0472">Membrane</keyword>
<evidence type="ECO:0000256" key="6">
    <source>
        <dbReference type="ARBA" id="ARBA00022989"/>
    </source>
</evidence>
<feature type="domain" description="Glycosyltransferase RgtA/B/C/D-like" evidence="9">
    <location>
        <begin position="33"/>
        <end position="179"/>
    </location>
</feature>
<protein>
    <submittedName>
        <fullName evidence="10">Glycosyltransferase family 39 protein</fullName>
        <ecNumber evidence="10">2.4.-.-</ecNumber>
    </submittedName>
</protein>
<proteinExistence type="predicted"/>
<feature type="transmembrane region" description="Helical" evidence="8">
    <location>
        <begin position="242"/>
        <end position="261"/>
    </location>
</feature>
<evidence type="ECO:0000256" key="4">
    <source>
        <dbReference type="ARBA" id="ARBA00022679"/>
    </source>
</evidence>
<evidence type="ECO:0000256" key="8">
    <source>
        <dbReference type="SAM" id="Phobius"/>
    </source>
</evidence>
<dbReference type="GO" id="GO:0016757">
    <property type="term" value="F:glycosyltransferase activity"/>
    <property type="evidence" value="ECO:0007669"/>
    <property type="project" value="UniProtKB-KW"/>
</dbReference>
<reference evidence="10 11" key="1">
    <citation type="submission" date="2024-06" db="EMBL/GenBank/DDBJ databases">
        <title>The Natural Products Discovery Center: Release of the First 8490 Sequenced Strains for Exploring Actinobacteria Biosynthetic Diversity.</title>
        <authorList>
            <person name="Kalkreuter E."/>
            <person name="Kautsar S.A."/>
            <person name="Yang D."/>
            <person name="Bader C.D."/>
            <person name="Teijaro C.N."/>
            <person name="Fluegel L."/>
            <person name="Davis C.M."/>
            <person name="Simpson J.R."/>
            <person name="Lauterbach L."/>
            <person name="Steele A.D."/>
            <person name="Gui C."/>
            <person name="Meng S."/>
            <person name="Li G."/>
            <person name="Viehrig K."/>
            <person name="Ye F."/>
            <person name="Su P."/>
            <person name="Kiefer A.F."/>
            <person name="Nichols A."/>
            <person name="Cepeda A.J."/>
            <person name="Yan W."/>
            <person name="Fan B."/>
            <person name="Jiang Y."/>
            <person name="Adhikari A."/>
            <person name="Zheng C.-J."/>
            <person name="Schuster L."/>
            <person name="Cowan T.M."/>
            <person name="Smanski M.J."/>
            <person name="Chevrette M.G."/>
            <person name="De Carvalho L.P.S."/>
            <person name="Shen B."/>
        </authorList>
    </citation>
    <scope>NUCLEOTIDE SEQUENCE [LARGE SCALE GENOMIC DNA]</scope>
    <source>
        <strain evidence="10 11">NPDC005137</strain>
    </source>
</reference>
<evidence type="ECO:0000256" key="7">
    <source>
        <dbReference type="ARBA" id="ARBA00023136"/>
    </source>
</evidence>
<evidence type="ECO:0000313" key="10">
    <source>
        <dbReference type="EMBL" id="MET8434947.1"/>
    </source>
</evidence>
<dbReference type="Pfam" id="PF13231">
    <property type="entry name" value="PMT_2"/>
    <property type="match status" value="1"/>
</dbReference>
<dbReference type="PANTHER" id="PTHR33908">
    <property type="entry name" value="MANNOSYLTRANSFERASE YKCB-RELATED"/>
    <property type="match status" value="1"/>
</dbReference>
<evidence type="ECO:0000256" key="5">
    <source>
        <dbReference type="ARBA" id="ARBA00022692"/>
    </source>
</evidence>
<evidence type="ECO:0000313" key="11">
    <source>
        <dbReference type="Proteomes" id="UP001550044"/>
    </source>
</evidence>
<evidence type="ECO:0000256" key="3">
    <source>
        <dbReference type="ARBA" id="ARBA00022676"/>
    </source>
</evidence>
<feature type="transmembrane region" description="Helical" evidence="8">
    <location>
        <begin position="20"/>
        <end position="43"/>
    </location>
</feature>
<comment type="caution">
    <text evidence="10">The sequence shown here is derived from an EMBL/GenBank/DDBJ whole genome shotgun (WGS) entry which is preliminary data.</text>
</comment>
<keyword evidence="11" id="KW-1185">Reference proteome</keyword>
<name>A0ABV2UAR0_9ACTN</name>
<dbReference type="Proteomes" id="UP001550044">
    <property type="component" value="Unassembled WGS sequence"/>
</dbReference>
<dbReference type="EC" id="2.4.-.-" evidence="10"/>
<evidence type="ECO:0000259" key="9">
    <source>
        <dbReference type="Pfam" id="PF13231"/>
    </source>
</evidence>
<feature type="transmembrane region" description="Helical" evidence="8">
    <location>
        <begin position="102"/>
        <end position="121"/>
    </location>
</feature>
<comment type="subcellular location">
    <subcellularLocation>
        <location evidence="1">Cell membrane</location>
        <topology evidence="1">Multi-pass membrane protein</topology>
    </subcellularLocation>
</comment>
<feature type="transmembrane region" description="Helical" evidence="8">
    <location>
        <begin position="205"/>
        <end position="222"/>
    </location>
</feature>